<dbReference type="InterPro" id="IPR016197">
    <property type="entry name" value="Chromo-like_dom_sf"/>
</dbReference>
<dbReference type="SUPFAM" id="SSF54160">
    <property type="entry name" value="Chromo domain-like"/>
    <property type="match status" value="1"/>
</dbReference>
<sequence>MAPYEALYGRRCRTPSCWTELGERQVLRPELVADTEDKVRIIRDRLREASDRQNSYADLKRKEIEYSVGDIVFLKVSPWKKILRFGKKGKLSLRFIEPYRVLKRVGPMAYQLELPPKLDRIHDVFHVSMLRRYRSDPAHVLPVAEVEVQTDLTFEKEPVQILARDVKVLRRKSVPLVKVLWRNHRREEATWESEESMRQQYPQLVGSGKFRGRNFFKEGRVVTPQFLGIL</sequence>
<dbReference type="PANTHER" id="PTHR46148:SF44">
    <property type="entry name" value="GAG-POL POLYPROTEIN"/>
    <property type="match status" value="1"/>
</dbReference>
<dbReference type="EMBL" id="JARKNE010000012">
    <property type="protein sequence ID" value="KAK5776958.1"/>
    <property type="molecule type" value="Genomic_DNA"/>
</dbReference>
<dbReference type="Proteomes" id="UP001358586">
    <property type="component" value="Chromosome 12"/>
</dbReference>
<keyword evidence="3" id="KW-1185">Reference proteome</keyword>
<accession>A0ABR0MT35</accession>
<reference evidence="2 3" key="1">
    <citation type="submission" date="2023-03" db="EMBL/GenBank/DDBJ databases">
        <title>WGS of Gossypium arboreum.</title>
        <authorList>
            <person name="Yu D."/>
        </authorList>
    </citation>
    <scope>NUCLEOTIDE SEQUENCE [LARGE SCALE GENOMIC DNA]</scope>
    <source>
        <tissue evidence="2">Leaf</tissue>
    </source>
</reference>
<feature type="domain" description="Tf2-1-like SH3-like" evidence="1">
    <location>
        <begin position="69"/>
        <end position="134"/>
    </location>
</feature>
<evidence type="ECO:0000313" key="3">
    <source>
        <dbReference type="Proteomes" id="UP001358586"/>
    </source>
</evidence>
<dbReference type="PANTHER" id="PTHR46148">
    <property type="entry name" value="CHROMO DOMAIN-CONTAINING PROTEIN"/>
    <property type="match status" value="1"/>
</dbReference>
<proteinExistence type="predicted"/>
<comment type="caution">
    <text evidence="2">The sequence shown here is derived from an EMBL/GenBank/DDBJ whole genome shotgun (WGS) entry which is preliminary data.</text>
</comment>
<dbReference type="InterPro" id="IPR056924">
    <property type="entry name" value="SH3_Tf2-1"/>
</dbReference>
<dbReference type="Pfam" id="PF24626">
    <property type="entry name" value="SH3_Tf2-1"/>
    <property type="match status" value="1"/>
</dbReference>
<evidence type="ECO:0000313" key="2">
    <source>
        <dbReference type="EMBL" id="KAK5776958.1"/>
    </source>
</evidence>
<gene>
    <name evidence="2" type="ORF">PVK06_044923</name>
</gene>
<name>A0ABR0MT35_GOSAR</name>
<protein>
    <recommendedName>
        <fullName evidence="1">Tf2-1-like SH3-like domain-containing protein</fullName>
    </recommendedName>
</protein>
<organism evidence="2 3">
    <name type="scientific">Gossypium arboreum</name>
    <name type="common">Tree cotton</name>
    <name type="synonym">Gossypium nanking</name>
    <dbReference type="NCBI Taxonomy" id="29729"/>
    <lineage>
        <taxon>Eukaryota</taxon>
        <taxon>Viridiplantae</taxon>
        <taxon>Streptophyta</taxon>
        <taxon>Embryophyta</taxon>
        <taxon>Tracheophyta</taxon>
        <taxon>Spermatophyta</taxon>
        <taxon>Magnoliopsida</taxon>
        <taxon>eudicotyledons</taxon>
        <taxon>Gunneridae</taxon>
        <taxon>Pentapetalae</taxon>
        <taxon>rosids</taxon>
        <taxon>malvids</taxon>
        <taxon>Malvales</taxon>
        <taxon>Malvaceae</taxon>
        <taxon>Malvoideae</taxon>
        <taxon>Gossypium</taxon>
    </lineage>
</organism>
<evidence type="ECO:0000259" key="1">
    <source>
        <dbReference type="Pfam" id="PF24626"/>
    </source>
</evidence>